<feature type="region of interest" description="Disordered" evidence="1">
    <location>
        <begin position="1"/>
        <end position="47"/>
    </location>
</feature>
<name>A0A2U9CVF7_SCOMX</name>
<accession>A0A2U9CVF7</accession>
<evidence type="ECO:0000256" key="1">
    <source>
        <dbReference type="SAM" id="MobiDB-lite"/>
    </source>
</evidence>
<organism evidence="2 3">
    <name type="scientific">Scophthalmus maximus</name>
    <name type="common">Turbot</name>
    <name type="synonym">Psetta maxima</name>
    <dbReference type="NCBI Taxonomy" id="52904"/>
    <lineage>
        <taxon>Eukaryota</taxon>
        <taxon>Metazoa</taxon>
        <taxon>Chordata</taxon>
        <taxon>Craniata</taxon>
        <taxon>Vertebrata</taxon>
        <taxon>Euteleostomi</taxon>
        <taxon>Actinopterygii</taxon>
        <taxon>Neopterygii</taxon>
        <taxon>Teleostei</taxon>
        <taxon>Neoteleostei</taxon>
        <taxon>Acanthomorphata</taxon>
        <taxon>Carangaria</taxon>
        <taxon>Pleuronectiformes</taxon>
        <taxon>Pleuronectoidei</taxon>
        <taxon>Scophthalmidae</taxon>
        <taxon>Scophthalmus</taxon>
    </lineage>
</organism>
<keyword evidence="3" id="KW-1185">Reference proteome</keyword>
<dbReference type="AlphaFoldDB" id="A0A2U9CVF7"/>
<gene>
    <name evidence="2" type="ORF">SMAX5B_019657</name>
</gene>
<dbReference type="Proteomes" id="UP000246464">
    <property type="component" value="Chromosome 20"/>
</dbReference>
<proteinExistence type="predicted"/>
<sequence length="73" mass="8199">MEIHPQFGRRHQRKSGSPGASSSGQHGRRPSVHPGVDEIFHSGMTNRPKDSKAFVVVSDGCFRVFDRVQLQRQ</sequence>
<protein>
    <submittedName>
        <fullName evidence="2">Uncharacterized protein</fullName>
    </submittedName>
</protein>
<dbReference type="EMBL" id="CP026262">
    <property type="protein sequence ID" value="AWP20133.1"/>
    <property type="molecule type" value="Genomic_DNA"/>
</dbReference>
<evidence type="ECO:0000313" key="2">
    <source>
        <dbReference type="EMBL" id="AWP20133.1"/>
    </source>
</evidence>
<evidence type="ECO:0000313" key="3">
    <source>
        <dbReference type="Proteomes" id="UP000246464"/>
    </source>
</evidence>
<reference evidence="2 3" key="1">
    <citation type="submission" date="2017-12" db="EMBL/GenBank/DDBJ databases">
        <title>Integrating genomic resources of turbot (Scophthalmus maximus) in depth evaluation of genetic and physical mapping variation across individuals.</title>
        <authorList>
            <person name="Martinez P."/>
        </authorList>
    </citation>
    <scope>NUCLEOTIDE SEQUENCE [LARGE SCALE GENOMIC DNA]</scope>
</reference>